<dbReference type="SUPFAM" id="SSF55729">
    <property type="entry name" value="Acyl-CoA N-acyltransferases (Nat)"/>
    <property type="match status" value="1"/>
</dbReference>
<dbReference type="Gene3D" id="3.40.630.30">
    <property type="match status" value="1"/>
</dbReference>
<dbReference type="PANTHER" id="PTHR43415:SF3">
    <property type="entry name" value="GNAT-FAMILY ACETYLTRANSFERASE"/>
    <property type="match status" value="1"/>
</dbReference>
<sequence>MEQFKNMKIETLSQHNAEAIANDWHYEGVYSFYDMAEDPEDFEEIISPGLRGDRYFQVVNDDELTGYFCIEPLSARKAEIGLGLKPNLTGQGLGLSFLKLIEHFVLQHQKYQTLVLSVVAFNERAIKVYIKAGYVKVGTEMVASNNSEYEFILMKKNVSRQVDEMNH</sequence>
<dbReference type="Pfam" id="PF00583">
    <property type="entry name" value="Acetyltransf_1"/>
    <property type="match status" value="1"/>
</dbReference>
<proteinExistence type="predicted"/>
<evidence type="ECO:0000313" key="3">
    <source>
        <dbReference type="Proteomes" id="UP000051020"/>
    </source>
</evidence>
<evidence type="ECO:0000259" key="1">
    <source>
        <dbReference type="PROSITE" id="PS51186"/>
    </source>
</evidence>
<protein>
    <submittedName>
        <fullName evidence="2">Ribosomal-protein-alanine acetyltransferase</fullName>
    </submittedName>
</protein>
<keyword evidence="2" id="KW-0808">Transferase</keyword>
<dbReference type="InterPro" id="IPR000182">
    <property type="entry name" value="GNAT_dom"/>
</dbReference>
<accession>A0A837R9K5</accession>
<organism evidence="2 3">
    <name type="scientific">Lactiplantibacillus pentosus DSM 20314</name>
    <dbReference type="NCBI Taxonomy" id="1423791"/>
    <lineage>
        <taxon>Bacteria</taxon>
        <taxon>Bacillati</taxon>
        <taxon>Bacillota</taxon>
        <taxon>Bacilli</taxon>
        <taxon>Lactobacillales</taxon>
        <taxon>Lactobacillaceae</taxon>
        <taxon>Lactiplantibacillus</taxon>
    </lineage>
</organism>
<dbReference type="RefSeq" id="WP_082230203.1">
    <property type="nucleotide sequence ID" value="NZ_AZCU01000016.1"/>
</dbReference>
<dbReference type="PROSITE" id="PS51186">
    <property type="entry name" value="GNAT"/>
    <property type="match status" value="1"/>
</dbReference>
<dbReference type="EMBL" id="AZCU01000016">
    <property type="protein sequence ID" value="KRK23393.1"/>
    <property type="molecule type" value="Genomic_DNA"/>
</dbReference>
<feature type="domain" description="N-acetyltransferase" evidence="1">
    <location>
        <begin position="7"/>
        <end position="159"/>
    </location>
</feature>
<gene>
    <name evidence="2" type="ORF">FD24_GL001076</name>
</gene>
<dbReference type="GeneID" id="49395444"/>
<dbReference type="Proteomes" id="UP000051020">
    <property type="component" value="Unassembled WGS sequence"/>
</dbReference>
<dbReference type="PANTHER" id="PTHR43415">
    <property type="entry name" value="SPERMIDINE N(1)-ACETYLTRANSFERASE"/>
    <property type="match status" value="1"/>
</dbReference>
<dbReference type="InterPro" id="IPR016181">
    <property type="entry name" value="Acyl_CoA_acyltransferase"/>
</dbReference>
<comment type="caution">
    <text evidence="2">The sequence shown here is derived from an EMBL/GenBank/DDBJ whole genome shotgun (WGS) entry which is preliminary data.</text>
</comment>
<dbReference type="GO" id="GO:0016747">
    <property type="term" value="F:acyltransferase activity, transferring groups other than amino-acyl groups"/>
    <property type="evidence" value="ECO:0007669"/>
    <property type="project" value="InterPro"/>
</dbReference>
<dbReference type="AlphaFoldDB" id="A0A837R9K5"/>
<name>A0A837R9K5_LACPE</name>
<reference evidence="2 3" key="1">
    <citation type="journal article" date="2015" name="Genome Announc.">
        <title>Expanding the biotechnology potential of lactobacilli through comparative genomics of 213 strains and associated genera.</title>
        <authorList>
            <person name="Sun Z."/>
            <person name="Harris H.M."/>
            <person name="McCann A."/>
            <person name="Guo C."/>
            <person name="Argimon S."/>
            <person name="Zhang W."/>
            <person name="Yang X."/>
            <person name="Jeffery I.B."/>
            <person name="Cooney J.C."/>
            <person name="Kagawa T.F."/>
            <person name="Liu W."/>
            <person name="Song Y."/>
            <person name="Salvetti E."/>
            <person name="Wrobel A."/>
            <person name="Rasinkangas P."/>
            <person name="Parkhill J."/>
            <person name="Rea M.C."/>
            <person name="O'Sullivan O."/>
            <person name="Ritari J."/>
            <person name="Douillard F.P."/>
            <person name="Paul Ross R."/>
            <person name="Yang R."/>
            <person name="Briner A.E."/>
            <person name="Felis G.E."/>
            <person name="de Vos W.M."/>
            <person name="Barrangou R."/>
            <person name="Klaenhammer T.R."/>
            <person name="Caufield P.W."/>
            <person name="Cui Y."/>
            <person name="Zhang H."/>
            <person name="O'Toole P.W."/>
        </authorList>
    </citation>
    <scope>NUCLEOTIDE SEQUENCE [LARGE SCALE GENOMIC DNA]</scope>
    <source>
        <strain evidence="2 3">DSM 20314</strain>
    </source>
</reference>
<evidence type="ECO:0000313" key="2">
    <source>
        <dbReference type="EMBL" id="KRK23393.1"/>
    </source>
</evidence>